<evidence type="ECO:0000259" key="3">
    <source>
        <dbReference type="Pfam" id="PF17836"/>
    </source>
</evidence>
<dbReference type="GO" id="GO:0016740">
    <property type="term" value="F:transferase activity"/>
    <property type="evidence" value="ECO:0007669"/>
    <property type="project" value="UniProtKB-KW"/>
</dbReference>
<feature type="domain" description="PglD N-terminal" evidence="3">
    <location>
        <begin position="7"/>
        <end position="70"/>
    </location>
</feature>
<dbReference type="Gene3D" id="2.160.10.10">
    <property type="entry name" value="Hexapeptide repeat proteins"/>
    <property type="match status" value="1"/>
</dbReference>
<dbReference type="PANTHER" id="PTHR43300">
    <property type="entry name" value="ACETYLTRANSFERASE"/>
    <property type="match status" value="1"/>
</dbReference>
<sequence length="211" mass="22090">MKSKSCIIIGGGGHAKVCADLLLRQEYKILGYVDVSDKGLLLDTIPYLGNDSVVLSFNPSEVALVNGVGKLGSSLVRSELYLNFTSQNYVFETIIHDSAIVSSFVQIEPGAQIMAGAIVQAGSYLGENAIINTRGVLEHDCRVGAHVHISPGAILCGNVSIGEHTHIGAGATVIQGMSVGRHAIVGAGALVRKPVLNQTTVYGVPAEEALR</sequence>
<feature type="site" description="Increases basicity of active site His" evidence="1">
    <location>
        <position position="140"/>
    </location>
</feature>
<feature type="binding site" evidence="2">
    <location>
        <position position="148"/>
    </location>
    <ligand>
        <name>acetyl-CoA</name>
        <dbReference type="ChEBI" id="CHEBI:57288"/>
    </ligand>
</feature>
<dbReference type="Pfam" id="PF17836">
    <property type="entry name" value="PglD_N"/>
    <property type="match status" value="1"/>
</dbReference>
<dbReference type="CDD" id="cd03360">
    <property type="entry name" value="LbH_AT_putative"/>
    <property type="match status" value="1"/>
</dbReference>
<dbReference type="InterPro" id="IPR001451">
    <property type="entry name" value="Hexapep"/>
</dbReference>
<dbReference type="AlphaFoldDB" id="A0A1B2DGZ9"/>
<protein>
    <submittedName>
        <fullName evidence="4">Sugar acetyltransferase</fullName>
    </submittedName>
</protein>
<evidence type="ECO:0000256" key="2">
    <source>
        <dbReference type="PIRSR" id="PIRSR620019-2"/>
    </source>
</evidence>
<dbReference type="RefSeq" id="WP_099518248.1">
    <property type="nucleotide sequence ID" value="NZ_CP016808.1"/>
</dbReference>
<dbReference type="InterPro" id="IPR041561">
    <property type="entry name" value="PglD_N"/>
</dbReference>
<proteinExistence type="predicted"/>
<keyword evidence="4" id="KW-0808">Transferase</keyword>
<evidence type="ECO:0000256" key="1">
    <source>
        <dbReference type="PIRSR" id="PIRSR620019-1"/>
    </source>
</evidence>
<gene>
    <name evidence="4" type="ORF">BBD42_11215</name>
</gene>
<dbReference type="PANTHER" id="PTHR43300:SF7">
    <property type="entry name" value="UDP-N-ACETYLBACILLOSAMINE N-ACETYLTRANSFERASE"/>
    <property type="match status" value="1"/>
</dbReference>
<dbReference type="Gene3D" id="3.40.50.20">
    <property type="match status" value="1"/>
</dbReference>
<dbReference type="SUPFAM" id="SSF51161">
    <property type="entry name" value="Trimeric LpxA-like enzymes"/>
    <property type="match status" value="1"/>
</dbReference>
<accession>A0A1B2DGZ9</accession>
<dbReference type="EMBL" id="CP016808">
    <property type="protein sequence ID" value="ANY66976.1"/>
    <property type="molecule type" value="Genomic_DNA"/>
</dbReference>
<name>A0A1B2DGZ9_9BACL</name>
<dbReference type="Pfam" id="PF00132">
    <property type="entry name" value="Hexapep"/>
    <property type="match status" value="1"/>
</dbReference>
<dbReference type="InterPro" id="IPR050179">
    <property type="entry name" value="Trans_hexapeptide_repeat"/>
</dbReference>
<dbReference type="InterPro" id="IPR011004">
    <property type="entry name" value="Trimer_LpxA-like_sf"/>
</dbReference>
<feature type="active site" description="Proton acceptor" evidence="1">
    <location>
        <position position="139"/>
    </location>
</feature>
<reference evidence="4" key="1">
    <citation type="submission" date="2016-08" db="EMBL/GenBank/DDBJ databases">
        <title>Complete Genome Seqeunce of Paenibacillus sp. BIHB 4019 from tea rhizoplane.</title>
        <authorList>
            <person name="Thakur R."/>
            <person name="Swarnkar M.K."/>
            <person name="Gulati A."/>
        </authorList>
    </citation>
    <scope>NUCLEOTIDE SEQUENCE [LARGE SCALE GENOMIC DNA]</scope>
    <source>
        <strain evidence="4">BIHB4019</strain>
    </source>
</reference>
<evidence type="ECO:0000313" key="4">
    <source>
        <dbReference type="EMBL" id="ANY66976.1"/>
    </source>
</evidence>
<feature type="binding site" evidence="2">
    <location>
        <position position="72"/>
    </location>
    <ligand>
        <name>substrate</name>
    </ligand>
</feature>
<dbReference type="NCBIfam" id="TIGR03570">
    <property type="entry name" value="NeuD_NnaD"/>
    <property type="match status" value="1"/>
</dbReference>
<dbReference type="InterPro" id="IPR020019">
    <property type="entry name" value="AcTrfase_PglD-like"/>
</dbReference>
<organism evidence="4">
    <name type="scientific">Paenibacillus sp. BIHB 4019</name>
    <dbReference type="NCBI Taxonomy" id="1870819"/>
    <lineage>
        <taxon>Bacteria</taxon>
        <taxon>Bacillati</taxon>
        <taxon>Bacillota</taxon>
        <taxon>Bacilli</taxon>
        <taxon>Bacillales</taxon>
        <taxon>Paenibacillaceae</taxon>
        <taxon>Paenibacillus</taxon>
    </lineage>
</organism>